<evidence type="ECO:0000313" key="1">
    <source>
        <dbReference type="EMBL" id="XFO70513.1"/>
    </source>
</evidence>
<accession>A0ABZ3IXB8</accession>
<name>A0ABZ3IXB8_SPOA4</name>
<reference evidence="1" key="1">
    <citation type="submission" date="2024-05" db="EMBL/GenBank/DDBJ databases">
        <title>Isolation and characterization of Sporomusa carbonis sp. nov., a carboxydotrophic hydrogenogen in the genus of Sporomusa isolated from a charcoal burning pile.</title>
        <authorList>
            <person name="Boeer T."/>
            <person name="Rosenbaum F."/>
            <person name="Eysell L."/>
            <person name="Mueller V."/>
            <person name="Daniel R."/>
            <person name="Poehlein A."/>
        </authorList>
    </citation>
    <scope>NUCLEOTIDE SEQUENCE [LARGE SCALE GENOMIC DNA]</scope>
    <source>
        <strain evidence="1">DSM 3132</strain>
    </source>
</reference>
<gene>
    <name evidence="1" type="ORF">SPACI_005120</name>
</gene>
<keyword evidence="2" id="KW-1185">Reference proteome</keyword>
<sequence length="72" mass="8021">MTELRIRIRIATKTKPKALVLGNWFQADEVEVHRAVSGCLSAVAVVSLPTNPQGDLRHKTAACNKIHIAYRR</sequence>
<organism evidence="1 2">
    <name type="scientific">Sporomusa acidovorans (strain ATCC 49682 / DSM 3132 / Mol)</name>
    <dbReference type="NCBI Taxonomy" id="1123286"/>
    <lineage>
        <taxon>Bacteria</taxon>
        <taxon>Bacillati</taxon>
        <taxon>Bacillota</taxon>
        <taxon>Negativicutes</taxon>
        <taxon>Selenomonadales</taxon>
        <taxon>Sporomusaceae</taxon>
        <taxon>Sporomusa</taxon>
    </lineage>
</organism>
<dbReference type="Proteomes" id="UP000216052">
    <property type="component" value="Chromosome"/>
</dbReference>
<proteinExistence type="predicted"/>
<dbReference type="EMBL" id="CP155571">
    <property type="protein sequence ID" value="XFO70513.1"/>
    <property type="molecule type" value="Genomic_DNA"/>
</dbReference>
<protein>
    <submittedName>
        <fullName evidence="1">Uncharacterized protein</fullName>
    </submittedName>
</protein>
<evidence type="ECO:0000313" key="2">
    <source>
        <dbReference type="Proteomes" id="UP000216052"/>
    </source>
</evidence>